<protein>
    <recommendedName>
        <fullName evidence="3">ISKra4 family transposase</fullName>
    </recommendedName>
</protein>
<evidence type="ECO:0000313" key="2">
    <source>
        <dbReference type="Proteomes" id="UP000236732"/>
    </source>
</evidence>
<organism evidence="1 2">
    <name type="scientific">Nonomuraea solani</name>
    <dbReference type="NCBI Taxonomy" id="1144553"/>
    <lineage>
        <taxon>Bacteria</taxon>
        <taxon>Bacillati</taxon>
        <taxon>Actinomycetota</taxon>
        <taxon>Actinomycetes</taxon>
        <taxon>Streptosporangiales</taxon>
        <taxon>Streptosporangiaceae</taxon>
        <taxon>Nonomuraea</taxon>
    </lineage>
</organism>
<name>A0A1H6EY59_9ACTN</name>
<evidence type="ECO:0008006" key="3">
    <source>
        <dbReference type="Google" id="ProtNLM"/>
    </source>
</evidence>
<evidence type="ECO:0000313" key="1">
    <source>
        <dbReference type="EMBL" id="SEH02343.1"/>
    </source>
</evidence>
<dbReference type="Proteomes" id="UP000236732">
    <property type="component" value="Unassembled WGS sequence"/>
</dbReference>
<keyword evidence="2" id="KW-1185">Reference proteome</keyword>
<dbReference type="AlphaFoldDB" id="A0A1H6EY59"/>
<gene>
    <name evidence="1" type="ORF">SAMN05444920_1261</name>
</gene>
<feature type="non-terminal residue" evidence="1">
    <location>
        <position position="1"/>
    </location>
</feature>
<sequence length="57" mass="6694">RLDITGARWGLAGAEAILKLRALIANNDLDEYWTFHVDRENQRVHHHRHQDEYTLSA</sequence>
<proteinExistence type="predicted"/>
<accession>A0A1H6EY59</accession>
<dbReference type="EMBL" id="FNVT01000026">
    <property type="protein sequence ID" value="SEH02343.1"/>
    <property type="molecule type" value="Genomic_DNA"/>
</dbReference>
<reference evidence="1 2" key="1">
    <citation type="submission" date="2016-10" db="EMBL/GenBank/DDBJ databases">
        <authorList>
            <person name="de Groot N.N."/>
        </authorList>
    </citation>
    <scope>NUCLEOTIDE SEQUENCE [LARGE SCALE GENOMIC DNA]</scope>
    <source>
        <strain evidence="1 2">CGMCC 4.7037</strain>
    </source>
</reference>